<reference evidence="1" key="1">
    <citation type="submission" date="2020-11" db="EMBL/GenBank/DDBJ databases">
        <authorList>
            <person name="Whitehead M."/>
        </authorList>
    </citation>
    <scope>NUCLEOTIDE SEQUENCE</scope>
    <source>
        <strain evidence="1">EGII</strain>
    </source>
</reference>
<comment type="caution">
    <text evidence="1">The sequence shown here is derived from an EMBL/GenBank/DDBJ whole genome shotgun (WGS) entry which is preliminary data.</text>
</comment>
<proteinExistence type="predicted"/>
<feature type="non-terminal residue" evidence="1">
    <location>
        <position position="60"/>
    </location>
</feature>
<dbReference type="Proteomes" id="UP000606786">
    <property type="component" value="Unassembled WGS sequence"/>
</dbReference>
<organism evidence="1 2">
    <name type="scientific">Ceratitis capitata</name>
    <name type="common">Mediterranean fruit fly</name>
    <name type="synonym">Tephritis capitata</name>
    <dbReference type="NCBI Taxonomy" id="7213"/>
    <lineage>
        <taxon>Eukaryota</taxon>
        <taxon>Metazoa</taxon>
        <taxon>Ecdysozoa</taxon>
        <taxon>Arthropoda</taxon>
        <taxon>Hexapoda</taxon>
        <taxon>Insecta</taxon>
        <taxon>Pterygota</taxon>
        <taxon>Neoptera</taxon>
        <taxon>Endopterygota</taxon>
        <taxon>Diptera</taxon>
        <taxon>Brachycera</taxon>
        <taxon>Muscomorpha</taxon>
        <taxon>Tephritoidea</taxon>
        <taxon>Tephritidae</taxon>
        <taxon>Ceratitis</taxon>
        <taxon>Ceratitis</taxon>
    </lineage>
</organism>
<accession>A0A811UQJ6</accession>
<sequence>MSMCTTTSQPIWGNGKIVQLATCRPSKPHRHRGDGERFVKSASHCNASSNISSSSTIGGY</sequence>
<dbReference type="EMBL" id="CAJHJT010000012">
    <property type="protein sequence ID" value="CAD7000155.1"/>
    <property type="molecule type" value="Genomic_DNA"/>
</dbReference>
<dbReference type="AlphaFoldDB" id="A0A811UQJ6"/>
<protein>
    <submittedName>
        <fullName evidence="1">(Mediterranean fruit fly) hypothetical protein</fullName>
    </submittedName>
</protein>
<gene>
    <name evidence="1" type="ORF">CCAP1982_LOCUS8648</name>
</gene>
<name>A0A811UQJ6_CERCA</name>
<evidence type="ECO:0000313" key="2">
    <source>
        <dbReference type="Proteomes" id="UP000606786"/>
    </source>
</evidence>
<evidence type="ECO:0000313" key="1">
    <source>
        <dbReference type="EMBL" id="CAD7000155.1"/>
    </source>
</evidence>
<keyword evidence="2" id="KW-1185">Reference proteome</keyword>